<accession>A0A8K0JGF3</accession>
<feature type="compositionally biased region" description="Polar residues" evidence="1">
    <location>
        <begin position="203"/>
        <end position="215"/>
    </location>
</feature>
<evidence type="ECO:0000256" key="1">
    <source>
        <dbReference type="SAM" id="MobiDB-lite"/>
    </source>
</evidence>
<evidence type="ECO:0000313" key="3">
    <source>
        <dbReference type="EMBL" id="KAG7527732.1"/>
    </source>
</evidence>
<dbReference type="OrthoDB" id="3338076at2759"/>
<name>A0A8K0JGF3_9TREE</name>
<keyword evidence="4" id="KW-1185">Reference proteome</keyword>
<evidence type="ECO:0008006" key="5">
    <source>
        <dbReference type="Google" id="ProtNLM"/>
    </source>
</evidence>
<proteinExistence type="predicted"/>
<gene>
    <name evidence="3" type="ORF">FFLO_06635</name>
</gene>
<reference evidence="3" key="1">
    <citation type="submission" date="2020-04" db="EMBL/GenBank/DDBJ databases">
        <title>Analysis of mating type loci in Filobasidium floriforme.</title>
        <authorList>
            <person name="Nowrousian M."/>
        </authorList>
    </citation>
    <scope>NUCLEOTIDE SEQUENCE</scope>
    <source>
        <strain evidence="3">CBS 6242</strain>
    </source>
</reference>
<sequence>MPTFRGFQPPALVNSFCGLLDIKSGAKIILLFGALNKVAGVYGLISAFTGGSISQMSFYIYSSVTLYVVVWGLRAVADESTHKCLKLAHLYALDHIIQTIYALRFARHQWYEIPHDGARSFNSQAQKDLVDLAISRHEIPAERPSNTAEIAHGLWEQEKGFTAFVLILAWLLKIYFIVVIYSYAAHLRTNTYHSLPLSSSSSKPTARSTTDQWASTAPAVPTKPGYRGSLDDGLSIDEALNTTGSSAGSGRPDKGKRRASAMQVNAQTEDVFKWDSDEEEGDSKQGKRSSDK</sequence>
<dbReference type="AlphaFoldDB" id="A0A8K0JGF3"/>
<feature type="transmembrane region" description="Helical" evidence="2">
    <location>
        <begin position="56"/>
        <end position="77"/>
    </location>
</feature>
<dbReference type="InterPro" id="IPR013862">
    <property type="entry name" value="Kei1"/>
</dbReference>
<keyword evidence="2" id="KW-0812">Transmembrane</keyword>
<feature type="transmembrane region" description="Helical" evidence="2">
    <location>
        <begin position="28"/>
        <end position="50"/>
    </location>
</feature>
<dbReference type="PANTHER" id="PTHR28077:SF1">
    <property type="entry name" value="INOSITOL PHOSPHORYLCERAMIDE SYNTHASE REGULATORY SUBUNIT KEI1"/>
    <property type="match status" value="1"/>
</dbReference>
<keyword evidence="2" id="KW-1133">Transmembrane helix</keyword>
<organism evidence="3 4">
    <name type="scientific">Filobasidium floriforme</name>
    <dbReference type="NCBI Taxonomy" id="5210"/>
    <lineage>
        <taxon>Eukaryota</taxon>
        <taxon>Fungi</taxon>
        <taxon>Dikarya</taxon>
        <taxon>Basidiomycota</taxon>
        <taxon>Agaricomycotina</taxon>
        <taxon>Tremellomycetes</taxon>
        <taxon>Filobasidiales</taxon>
        <taxon>Filobasidiaceae</taxon>
        <taxon>Filobasidium</taxon>
    </lineage>
</organism>
<dbReference type="GO" id="GO:0000139">
    <property type="term" value="C:Golgi membrane"/>
    <property type="evidence" value="ECO:0007669"/>
    <property type="project" value="TreeGrafter"/>
</dbReference>
<keyword evidence="2" id="KW-0472">Membrane</keyword>
<dbReference type="PANTHER" id="PTHR28077">
    <property type="entry name" value="INOSITOL PHOSPHORYLCERAMIDE SYNTHASE REGULATORY SUBUNIT KEI1"/>
    <property type="match status" value="1"/>
</dbReference>
<feature type="transmembrane region" description="Helical" evidence="2">
    <location>
        <begin position="161"/>
        <end position="184"/>
    </location>
</feature>
<evidence type="ECO:0000313" key="4">
    <source>
        <dbReference type="Proteomes" id="UP000812966"/>
    </source>
</evidence>
<evidence type="ECO:0000256" key="2">
    <source>
        <dbReference type="SAM" id="Phobius"/>
    </source>
</evidence>
<dbReference type="EMBL" id="JABELV010000236">
    <property type="protein sequence ID" value="KAG7527732.1"/>
    <property type="molecule type" value="Genomic_DNA"/>
</dbReference>
<feature type="compositionally biased region" description="Basic and acidic residues" evidence="1">
    <location>
        <begin position="282"/>
        <end position="292"/>
    </location>
</feature>
<dbReference type="Proteomes" id="UP000812966">
    <property type="component" value="Unassembled WGS sequence"/>
</dbReference>
<protein>
    <recommendedName>
        <fullName evidence="5">DUF1753-domain-containing protein</fullName>
    </recommendedName>
</protein>
<dbReference type="GO" id="GO:0006673">
    <property type="term" value="P:inositol phosphoceramide metabolic process"/>
    <property type="evidence" value="ECO:0007669"/>
    <property type="project" value="InterPro"/>
</dbReference>
<dbReference type="Pfam" id="PF08552">
    <property type="entry name" value="Kei1"/>
    <property type="match status" value="1"/>
</dbReference>
<dbReference type="GO" id="GO:0070917">
    <property type="term" value="F:inositol phosphoceramide synthase regulator activity"/>
    <property type="evidence" value="ECO:0007669"/>
    <property type="project" value="InterPro"/>
</dbReference>
<comment type="caution">
    <text evidence="3">The sequence shown here is derived from an EMBL/GenBank/DDBJ whole genome shotgun (WGS) entry which is preliminary data.</text>
</comment>
<dbReference type="GO" id="GO:0070916">
    <property type="term" value="C:inositol phosphoceramide synthase complex"/>
    <property type="evidence" value="ECO:0007669"/>
    <property type="project" value="TreeGrafter"/>
</dbReference>
<feature type="region of interest" description="Disordered" evidence="1">
    <location>
        <begin position="195"/>
        <end position="292"/>
    </location>
</feature>